<gene>
    <name evidence="2" type="ORF">CHS0354_041638</name>
</gene>
<protein>
    <submittedName>
        <fullName evidence="2">Uncharacterized protein</fullName>
    </submittedName>
</protein>
<organism evidence="2 3">
    <name type="scientific">Potamilus streckersoni</name>
    <dbReference type="NCBI Taxonomy" id="2493646"/>
    <lineage>
        <taxon>Eukaryota</taxon>
        <taxon>Metazoa</taxon>
        <taxon>Spiralia</taxon>
        <taxon>Lophotrochozoa</taxon>
        <taxon>Mollusca</taxon>
        <taxon>Bivalvia</taxon>
        <taxon>Autobranchia</taxon>
        <taxon>Heteroconchia</taxon>
        <taxon>Palaeoheterodonta</taxon>
        <taxon>Unionida</taxon>
        <taxon>Unionoidea</taxon>
        <taxon>Unionidae</taxon>
        <taxon>Ambleminae</taxon>
        <taxon>Lampsilini</taxon>
        <taxon>Potamilus</taxon>
    </lineage>
</organism>
<accession>A0AAE0VTJ0</accession>
<name>A0AAE0VTJ0_9BIVA</name>
<feature type="signal peptide" evidence="1">
    <location>
        <begin position="1"/>
        <end position="24"/>
    </location>
</feature>
<sequence length="208" mass="23470">MSVSIVKVCVCLTLIAALTTETKGLFMLRPARSRNADIEGRNPSDQVEKYTKKYYPYTAPRGGKRTTELNRMGRFMLRPARSIKTGIDNRNPSDQIGKYTKKYNPYTAPRGGKRTTELNQMGYKSYLPEEEKRAGFFVFPRLGRAMSFAFPRLGRANQIHEEVCCNGYCTSPARCCDGFVEGKTNSEDFPFVLCYPALNVVPSEIMGN</sequence>
<dbReference type="EMBL" id="JAEAOA010002349">
    <property type="protein sequence ID" value="KAK3589516.1"/>
    <property type="molecule type" value="Genomic_DNA"/>
</dbReference>
<reference evidence="2" key="2">
    <citation type="journal article" date="2021" name="Genome Biol. Evol.">
        <title>Developing a high-quality reference genome for a parasitic bivalve with doubly uniparental inheritance (Bivalvia: Unionida).</title>
        <authorList>
            <person name="Smith C.H."/>
        </authorList>
    </citation>
    <scope>NUCLEOTIDE SEQUENCE</scope>
    <source>
        <strain evidence="2">CHS0354</strain>
        <tissue evidence="2">Mantle</tissue>
    </source>
</reference>
<evidence type="ECO:0000256" key="1">
    <source>
        <dbReference type="SAM" id="SignalP"/>
    </source>
</evidence>
<keyword evidence="1" id="KW-0732">Signal</keyword>
<proteinExistence type="predicted"/>
<comment type="caution">
    <text evidence="2">The sequence shown here is derived from an EMBL/GenBank/DDBJ whole genome shotgun (WGS) entry which is preliminary data.</text>
</comment>
<evidence type="ECO:0000313" key="2">
    <source>
        <dbReference type="EMBL" id="KAK3589516.1"/>
    </source>
</evidence>
<evidence type="ECO:0000313" key="3">
    <source>
        <dbReference type="Proteomes" id="UP001195483"/>
    </source>
</evidence>
<dbReference type="AlphaFoldDB" id="A0AAE0VTJ0"/>
<reference evidence="2" key="3">
    <citation type="submission" date="2023-05" db="EMBL/GenBank/DDBJ databases">
        <authorList>
            <person name="Smith C.H."/>
        </authorList>
    </citation>
    <scope>NUCLEOTIDE SEQUENCE</scope>
    <source>
        <strain evidence="2">CHS0354</strain>
        <tissue evidence="2">Mantle</tissue>
    </source>
</reference>
<feature type="chain" id="PRO_5041946298" evidence="1">
    <location>
        <begin position="25"/>
        <end position="208"/>
    </location>
</feature>
<reference evidence="2" key="1">
    <citation type="journal article" date="2021" name="Genome Biol. Evol.">
        <title>A High-Quality Reference Genome for a Parasitic Bivalve with Doubly Uniparental Inheritance (Bivalvia: Unionida).</title>
        <authorList>
            <person name="Smith C.H."/>
        </authorList>
    </citation>
    <scope>NUCLEOTIDE SEQUENCE</scope>
    <source>
        <strain evidence="2">CHS0354</strain>
    </source>
</reference>
<dbReference type="Proteomes" id="UP001195483">
    <property type="component" value="Unassembled WGS sequence"/>
</dbReference>
<keyword evidence="3" id="KW-1185">Reference proteome</keyword>